<keyword evidence="3" id="KW-1185">Reference proteome</keyword>
<protein>
    <submittedName>
        <fullName evidence="2">Uncharacterized protein</fullName>
    </submittedName>
</protein>
<evidence type="ECO:0000313" key="2">
    <source>
        <dbReference type="EMBL" id="KIK13490.1"/>
    </source>
</evidence>
<dbReference type="HOGENOM" id="CLU_035442_2_0_1"/>
<organism evidence="2 3">
    <name type="scientific">Pisolithus microcarpus 441</name>
    <dbReference type="NCBI Taxonomy" id="765257"/>
    <lineage>
        <taxon>Eukaryota</taxon>
        <taxon>Fungi</taxon>
        <taxon>Dikarya</taxon>
        <taxon>Basidiomycota</taxon>
        <taxon>Agaricomycotina</taxon>
        <taxon>Agaricomycetes</taxon>
        <taxon>Agaricomycetidae</taxon>
        <taxon>Boletales</taxon>
        <taxon>Sclerodermatineae</taxon>
        <taxon>Pisolithaceae</taxon>
        <taxon>Pisolithus</taxon>
    </lineage>
</organism>
<dbReference type="Proteomes" id="UP000054018">
    <property type="component" value="Unassembled WGS sequence"/>
</dbReference>
<evidence type="ECO:0000313" key="3">
    <source>
        <dbReference type="Proteomes" id="UP000054018"/>
    </source>
</evidence>
<proteinExistence type="predicted"/>
<reference evidence="3" key="2">
    <citation type="submission" date="2015-01" db="EMBL/GenBank/DDBJ databases">
        <title>Evolutionary Origins and Diversification of the Mycorrhizal Mutualists.</title>
        <authorList>
            <consortium name="DOE Joint Genome Institute"/>
            <consortium name="Mycorrhizal Genomics Consortium"/>
            <person name="Kohler A."/>
            <person name="Kuo A."/>
            <person name="Nagy L.G."/>
            <person name="Floudas D."/>
            <person name="Copeland A."/>
            <person name="Barry K.W."/>
            <person name="Cichocki N."/>
            <person name="Veneault-Fourrey C."/>
            <person name="LaButti K."/>
            <person name="Lindquist E.A."/>
            <person name="Lipzen A."/>
            <person name="Lundell T."/>
            <person name="Morin E."/>
            <person name="Murat C."/>
            <person name="Riley R."/>
            <person name="Ohm R."/>
            <person name="Sun H."/>
            <person name="Tunlid A."/>
            <person name="Henrissat B."/>
            <person name="Grigoriev I.V."/>
            <person name="Hibbett D.S."/>
            <person name="Martin F."/>
        </authorList>
    </citation>
    <scope>NUCLEOTIDE SEQUENCE [LARGE SCALE GENOMIC DNA]</scope>
    <source>
        <strain evidence="3">441</strain>
    </source>
</reference>
<sequence length="490" mass="55002">MYALNTTNTSFNFNGSSSLSLQETERLLETSGDGIEDLLIGLGPLSSPQQPFTPYLPQNPNNQVNGAYMQDSKVAYLQDRCNTLERYLVKVTSERDTIKNLFNQLTNAVKSMTCNLLLNSSALTLPALTIMDEKAPTRELHPNVRFWTKKNFEDWLDSAEAQGSDRGIYAYLEDPNGNVPSSETLGNMRKTLRGAWRELGERNMAPETWGKASTSARQFVRSTMETAFPLLKFAENGWKLEYICTRSYPAWSKRYLDESGNLKRTTRDTVKEEAADEEEDFQDHSLSGKKQKGHTETGRLHNKKPKVETPSTVDTPEVATVPHSNQPAPLPEEVVAKQLDSHQVSAIPSDKENLPVVSDVTQPSVSYNPMSLLAVAADKVKMIPLPPIPESPVKYDSVPIHAPEAKHSIELSSDASKRTKFRPSGTKNGRNLCILRWLKQVNANGQKEEFRAYYEKTLTATQREDYNNEAKQLVKDNGWVKAIIENGKLY</sequence>
<feature type="region of interest" description="Disordered" evidence="1">
    <location>
        <begin position="265"/>
        <end position="327"/>
    </location>
</feature>
<dbReference type="EMBL" id="KN833992">
    <property type="protein sequence ID" value="KIK13490.1"/>
    <property type="molecule type" value="Genomic_DNA"/>
</dbReference>
<dbReference type="AlphaFoldDB" id="A0A0C9XMC0"/>
<evidence type="ECO:0000256" key="1">
    <source>
        <dbReference type="SAM" id="MobiDB-lite"/>
    </source>
</evidence>
<gene>
    <name evidence="2" type="ORF">PISMIDRAFT_17956</name>
</gene>
<accession>A0A0C9XMC0</accession>
<dbReference type="OrthoDB" id="2681506at2759"/>
<name>A0A0C9XMC0_9AGAM</name>
<reference evidence="2 3" key="1">
    <citation type="submission" date="2014-04" db="EMBL/GenBank/DDBJ databases">
        <authorList>
            <consortium name="DOE Joint Genome Institute"/>
            <person name="Kuo A."/>
            <person name="Kohler A."/>
            <person name="Costa M.D."/>
            <person name="Nagy L.G."/>
            <person name="Floudas D."/>
            <person name="Copeland A."/>
            <person name="Barry K.W."/>
            <person name="Cichocki N."/>
            <person name="Veneault-Fourrey C."/>
            <person name="LaButti K."/>
            <person name="Lindquist E.A."/>
            <person name="Lipzen A."/>
            <person name="Lundell T."/>
            <person name="Morin E."/>
            <person name="Murat C."/>
            <person name="Sun H."/>
            <person name="Tunlid A."/>
            <person name="Henrissat B."/>
            <person name="Grigoriev I.V."/>
            <person name="Hibbett D.S."/>
            <person name="Martin F."/>
            <person name="Nordberg H.P."/>
            <person name="Cantor M.N."/>
            <person name="Hua S.X."/>
        </authorList>
    </citation>
    <scope>NUCLEOTIDE SEQUENCE [LARGE SCALE GENOMIC DNA]</scope>
    <source>
        <strain evidence="2 3">441</strain>
    </source>
</reference>